<evidence type="ECO:0000256" key="3">
    <source>
        <dbReference type="ARBA" id="ARBA00022448"/>
    </source>
</evidence>
<evidence type="ECO:0000256" key="7">
    <source>
        <dbReference type="ARBA" id="ARBA00023136"/>
    </source>
</evidence>
<dbReference type="InterPro" id="IPR004695">
    <property type="entry name" value="SLAC1/Mae1/Ssu1/TehA"/>
</dbReference>
<feature type="transmembrane region" description="Helical" evidence="8">
    <location>
        <begin position="312"/>
        <end position="336"/>
    </location>
</feature>
<feature type="transmembrane region" description="Helical" evidence="8">
    <location>
        <begin position="60"/>
        <end position="81"/>
    </location>
</feature>
<keyword evidence="3" id="KW-0813">Transport</keyword>
<comment type="similarity">
    <text evidence="2">Belongs to the tellurite-resistance/dicarboxylate transporter (TDT) family.</text>
</comment>
<keyword evidence="10" id="KW-1185">Reference proteome</keyword>
<accession>A0A9P6VDC0</accession>
<dbReference type="EMBL" id="VNKQ01000017">
    <property type="protein sequence ID" value="KAG0645726.1"/>
    <property type="molecule type" value="Genomic_DNA"/>
</dbReference>
<evidence type="ECO:0000256" key="2">
    <source>
        <dbReference type="ARBA" id="ARBA00008566"/>
    </source>
</evidence>
<dbReference type="InterPro" id="IPR038665">
    <property type="entry name" value="Voltage-dep_anion_channel_sf"/>
</dbReference>
<dbReference type="InterPro" id="IPR051629">
    <property type="entry name" value="Sulfite_efflux_TDT"/>
</dbReference>
<evidence type="ECO:0000256" key="4">
    <source>
        <dbReference type="ARBA" id="ARBA00022475"/>
    </source>
</evidence>
<dbReference type="AlphaFoldDB" id="A0A9P6VDC0"/>
<reference evidence="9" key="1">
    <citation type="submission" date="2019-07" db="EMBL/GenBank/DDBJ databases">
        <title>Hyphodiscus hymeniophilus genome sequencing and assembly.</title>
        <authorList>
            <person name="Kramer G."/>
            <person name="Nodwell J."/>
        </authorList>
    </citation>
    <scope>NUCLEOTIDE SEQUENCE</scope>
    <source>
        <strain evidence="9">ATCC 34498</strain>
    </source>
</reference>
<organism evidence="9 10">
    <name type="scientific">Hyphodiscus hymeniophilus</name>
    <dbReference type="NCBI Taxonomy" id="353542"/>
    <lineage>
        <taxon>Eukaryota</taxon>
        <taxon>Fungi</taxon>
        <taxon>Dikarya</taxon>
        <taxon>Ascomycota</taxon>
        <taxon>Pezizomycotina</taxon>
        <taxon>Leotiomycetes</taxon>
        <taxon>Helotiales</taxon>
        <taxon>Hyphodiscaceae</taxon>
        <taxon>Hyphodiscus</taxon>
    </lineage>
</organism>
<evidence type="ECO:0000256" key="5">
    <source>
        <dbReference type="ARBA" id="ARBA00022692"/>
    </source>
</evidence>
<evidence type="ECO:0000313" key="10">
    <source>
        <dbReference type="Proteomes" id="UP000785200"/>
    </source>
</evidence>
<dbReference type="Gene3D" id="1.50.10.150">
    <property type="entry name" value="Voltage-dependent anion channel"/>
    <property type="match status" value="1"/>
</dbReference>
<dbReference type="Proteomes" id="UP000785200">
    <property type="component" value="Unassembled WGS sequence"/>
</dbReference>
<dbReference type="Pfam" id="PF03595">
    <property type="entry name" value="SLAC1"/>
    <property type="match status" value="1"/>
</dbReference>
<feature type="transmembrane region" description="Helical" evidence="8">
    <location>
        <begin position="201"/>
        <end position="222"/>
    </location>
</feature>
<dbReference type="OrthoDB" id="1099at2759"/>
<comment type="caution">
    <text evidence="9">The sequence shown here is derived from an EMBL/GenBank/DDBJ whole genome shotgun (WGS) entry which is preliminary data.</text>
</comment>
<evidence type="ECO:0000313" key="9">
    <source>
        <dbReference type="EMBL" id="KAG0645726.1"/>
    </source>
</evidence>
<protein>
    <submittedName>
        <fullName evidence="9">Sulfite efflux pump SSU1</fullName>
    </submittedName>
</protein>
<dbReference type="GO" id="GO:0005886">
    <property type="term" value="C:plasma membrane"/>
    <property type="evidence" value="ECO:0007669"/>
    <property type="project" value="UniProtKB-SubCell"/>
</dbReference>
<feature type="transmembrane region" description="Helical" evidence="8">
    <location>
        <begin position="168"/>
        <end position="189"/>
    </location>
</feature>
<dbReference type="PANTHER" id="PTHR31686">
    <property type="match status" value="1"/>
</dbReference>
<feature type="transmembrane region" description="Helical" evidence="8">
    <location>
        <begin position="348"/>
        <end position="368"/>
    </location>
</feature>
<keyword evidence="4" id="KW-1003">Cell membrane</keyword>
<evidence type="ECO:0000256" key="8">
    <source>
        <dbReference type="SAM" id="Phobius"/>
    </source>
</evidence>
<feature type="transmembrane region" description="Helical" evidence="8">
    <location>
        <begin position="374"/>
        <end position="394"/>
    </location>
</feature>
<evidence type="ECO:0000256" key="6">
    <source>
        <dbReference type="ARBA" id="ARBA00022989"/>
    </source>
</evidence>
<proteinExistence type="inferred from homology"/>
<evidence type="ECO:0000256" key="1">
    <source>
        <dbReference type="ARBA" id="ARBA00004651"/>
    </source>
</evidence>
<keyword evidence="5 8" id="KW-0812">Transmembrane</keyword>
<feature type="transmembrane region" description="Helical" evidence="8">
    <location>
        <begin position="132"/>
        <end position="156"/>
    </location>
</feature>
<sequence>MTQQNQSGNGCAQTCDNVKVEGAAPQCGLQTSGDESTRRIAPCSKALRNHRGWRKIVRNFTPSWFSINMGTGVVSILLHNLPYNGRWLYWISVVIFCLNVALFLIFLGISILRYTLYPAIWQAMIRHPTQSLFLGTFPMGFATIVNMVVFVCVPAWGHGAIQLAWVLWWIDAVVALAVCLYLPFVIMYFHTTELKSMTAAWLLPVVAPIVAAATGAIVADVLPNPQHALITVIVSYILWGTGVPLAMAVLVVYFQRLTIYKLPPREVIVSVFLPLGPLGQGGYGIQKLGMVAMKLFPQTGTLSETTTKSGDILYVMGYLVALIMWGFGLVWLFFAFASISRSKFPFNMGWWGFTFPLGVYTTSTVQMGMELPSAFFRVLGTILSITVTLLWIMVATATIRKALTGDLFFAPCLKDMEGKEHLGKKNLGEAV</sequence>
<comment type="subcellular location">
    <subcellularLocation>
        <location evidence="1">Cell membrane</location>
        <topology evidence="1">Multi-pass membrane protein</topology>
    </subcellularLocation>
</comment>
<name>A0A9P6VDC0_9HELO</name>
<feature type="transmembrane region" description="Helical" evidence="8">
    <location>
        <begin position="266"/>
        <end position="285"/>
    </location>
</feature>
<gene>
    <name evidence="9" type="ORF">D0Z07_8067</name>
</gene>
<dbReference type="GO" id="GO:0000319">
    <property type="term" value="F:sulfite transmembrane transporter activity"/>
    <property type="evidence" value="ECO:0007669"/>
    <property type="project" value="TreeGrafter"/>
</dbReference>
<dbReference type="FunFam" id="1.50.10.150:FF:000005">
    <property type="entry name" value="Sulfite efflux pump SSU1"/>
    <property type="match status" value="1"/>
</dbReference>
<dbReference type="CDD" id="cd09318">
    <property type="entry name" value="TDT_SSU1"/>
    <property type="match status" value="1"/>
</dbReference>
<feature type="transmembrane region" description="Helical" evidence="8">
    <location>
        <begin position="87"/>
        <end position="112"/>
    </location>
</feature>
<feature type="transmembrane region" description="Helical" evidence="8">
    <location>
        <begin position="228"/>
        <end position="254"/>
    </location>
</feature>
<dbReference type="PANTHER" id="PTHR31686:SF1">
    <property type="entry name" value="SULFITE EFFLUX PUMP SSU1"/>
    <property type="match status" value="1"/>
</dbReference>
<keyword evidence="7 8" id="KW-0472">Membrane</keyword>
<keyword evidence="6 8" id="KW-1133">Transmembrane helix</keyword>